<sequence>MTNGTKKEDLSTNGKEHEKLGKENKKIQELEREVERLKKENKKADFSINVKNYDYIKKLGEGGFGKVYLAKERSTGKEYAIKIIDKKKMHKPEFAGRELQNMKSLEHKNIIKLYNAVETWGDEIGDSLYLVMEYAAGGDLYNYIKKNQITEANAKKLFNQIVTGVQYLHSKKFAHRDLKPQNILLDSNGDIKIADFGLSKAGENDDPMYTGCGTLGYLAPEVYYHASKGYDGFKADMYSLGIILSNIATNFGKTEVSSECRVLFNKLTSKNPASRPSIFDVINDAWLA</sequence>
<reference evidence="2" key="1">
    <citation type="submission" date="2022-11" db="UniProtKB">
        <authorList>
            <consortium name="WormBaseParasite"/>
        </authorList>
    </citation>
    <scope>IDENTIFICATION</scope>
</reference>
<proteinExistence type="predicted"/>
<protein>
    <submittedName>
        <fullName evidence="2">Protein kinase domain-containing protein</fullName>
    </submittedName>
</protein>
<dbReference type="WBParaSite" id="ES5_v2.g26649.t1">
    <property type="protein sequence ID" value="ES5_v2.g26649.t1"/>
    <property type="gene ID" value="ES5_v2.g26649"/>
</dbReference>
<organism evidence="1 2">
    <name type="scientific">Panagrolaimus sp. ES5</name>
    <dbReference type="NCBI Taxonomy" id="591445"/>
    <lineage>
        <taxon>Eukaryota</taxon>
        <taxon>Metazoa</taxon>
        <taxon>Ecdysozoa</taxon>
        <taxon>Nematoda</taxon>
        <taxon>Chromadorea</taxon>
        <taxon>Rhabditida</taxon>
        <taxon>Tylenchina</taxon>
        <taxon>Panagrolaimomorpha</taxon>
        <taxon>Panagrolaimoidea</taxon>
        <taxon>Panagrolaimidae</taxon>
        <taxon>Panagrolaimus</taxon>
    </lineage>
</organism>
<name>A0AC34GAC7_9BILA</name>
<evidence type="ECO:0000313" key="2">
    <source>
        <dbReference type="WBParaSite" id="ES5_v2.g26649.t1"/>
    </source>
</evidence>
<accession>A0AC34GAC7</accession>
<evidence type="ECO:0000313" key="1">
    <source>
        <dbReference type="Proteomes" id="UP000887579"/>
    </source>
</evidence>
<dbReference type="Proteomes" id="UP000887579">
    <property type="component" value="Unplaced"/>
</dbReference>